<sequence>MGFYCQSPRPYQLDIYPSTDRSGVREGSSSPEPWGVGFTDGLAGRGPLHCP</sequence>
<dbReference type="InParanoid" id="M1CYG0"/>
<accession>M1CYG0</accession>
<evidence type="ECO:0000256" key="1">
    <source>
        <dbReference type="SAM" id="MobiDB-lite"/>
    </source>
</evidence>
<name>M1CYG0_SOLTU</name>
<evidence type="ECO:0000313" key="3">
    <source>
        <dbReference type="Proteomes" id="UP000011115"/>
    </source>
</evidence>
<dbReference type="HOGENOM" id="CLU_3110232_0_0_1"/>
<feature type="region of interest" description="Disordered" evidence="1">
    <location>
        <begin position="14"/>
        <end position="51"/>
    </location>
</feature>
<protein>
    <submittedName>
        <fullName evidence="2">Uncharacterized protein</fullName>
    </submittedName>
</protein>
<dbReference type="Gramene" id="PGSC0003DMT400077453">
    <property type="protein sequence ID" value="PGSC0003DMT400077453"/>
    <property type="gene ID" value="PGSC0003DMG400030122"/>
</dbReference>
<proteinExistence type="predicted"/>
<dbReference type="AlphaFoldDB" id="M1CYG0"/>
<keyword evidence="3" id="KW-1185">Reference proteome</keyword>
<dbReference type="Proteomes" id="UP000011115">
    <property type="component" value="Unassembled WGS sequence"/>
</dbReference>
<reference evidence="3" key="1">
    <citation type="journal article" date="2011" name="Nature">
        <title>Genome sequence and analysis of the tuber crop potato.</title>
        <authorList>
            <consortium name="The Potato Genome Sequencing Consortium"/>
        </authorList>
    </citation>
    <scope>NUCLEOTIDE SEQUENCE [LARGE SCALE GENOMIC DNA]</scope>
    <source>
        <strain evidence="3">cv. DM1-3 516 R44</strain>
    </source>
</reference>
<reference evidence="2" key="2">
    <citation type="submission" date="2015-06" db="UniProtKB">
        <authorList>
            <consortium name="EnsemblPlants"/>
        </authorList>
    </citation>
    <scope>IDENTIFICATION</scope>
    <source>
        <strain evidence="2">DM1-3 516 R44</strain>
    </source>
</reference>
<dbReference type="EnsemblPlants" id="PGSC0003DMT400077453">
    <property type="protein sequence ID" value="PGSC0003DMT400077453"/>
    <property type="gene ID" value="PGSC0003DMG400030122"/>
</dbReference>
<organism evidence="2 3">
    <name type="scientific">Solanum tuberosum</name>
    <name type="common">Potato</name>
    <dbReference type="NCBI Taxonomy" id="4113"/>
    <lineage>
        <taxon>Eukaryota</taxon>
        <taxon>Viridiplantae</taxon>
        <taxon>Streptophyta</taxon>
        <taxon>Embryophyta</taxon>
        <taxon>Tracheophyta</taxon>
        <taxon>Spermatophyta</taxon>
        <taxon>Magnoliopsida</taxon>
        <taxon>eudicotyledons</taxon>
        <taxon>Gunneridae</taxon>
        <taxon>Pentapetalae</taxon>
        <taxon>asterids</taxon>
        <taxon>lamiids</taxon>
        <taxon>Solanales</taxon>
        <taxon>Solanaceae</taxon>
        <taxon>Solanoideae</taxon>
        <taxon>Solaneae</taxon>
        <taxon>Solanum</taxon>
    </lineage>
</organism>
<evidence type="ECO:0000313" key="2">
    <source>
        <dbReference type="EnsemblPlants" id="PGSC0003DMT400077453"/>
    </source>
</evidence>
<dbReference type="PaxDb" id="4113-PGSC0003DMT400077453"/>